<dbReference type="Pfam" id="PF00702">
    <property type="entry name" value="Hydrolase"/>
    <property type="match status" value="1"/>
</dbReference>
<dbReference type="SUPFAM" id="SSF56784">
    <property type="entry name" value="HAD-like"/>
    <property type="match status" value="1"/>
</dbReference>
<dbReference type="GO" id="GO:0005507">
    <property type="term" value="F:copper ion binding"/>
    <property type="evidence" value="ECO:0007669"/>
    <property type="project" value="TreeGrafter"/>
</dbReference>
<accession>A0A062V6I8</accession>
<sequence length="276" mass="30691">MKIAVVFDSAGTLLRMYRVAKDIKTGEYLYEVVSTELVGKKPYCAILVMQVDSNKLVNCPSDMLISDFIREYGIDAEVGCSRSQIDKATASSVIENDTMASMRDLQDVMAAVKRRCNDVFYMGVGLIIDVETRSIPYVICTGGKAYPNTPFVISTLNGMGIDTYIASGDSMRNLSPLAKNVNIPLDRVFEIATPKKKEEVVKELKQDYDKVIMVGDGINDILAMRAADLGVLSIQQTGRCPPLLCEEADIVIRDIKEIIGILDELTQYLKLKKYFR</sequence>
<protein>
    <submittedName>
        <fullName evidence="2">Soluble P-type ATPase</fullName>
    </submittedName>
</protein>
<dbReference type="GO" id="GO:0055070">
    <property type="term" value="P:copper ion homeostasis"/>
    <property type="evidence" value="ECO:0007669"/>
    <property type="project" value="TreeGrafter"/>
</dbReference>
<organism evidence="2 3">
    <name type="scientific">Candidatus Methanoperedens nitratireducens</name>
    <dbReference type="NCBI Taxonomy" id="1392998"/>
    <lineage>
        <taxon>Archaea</taxon>
        <taxon>Methanobacteriati</taxon>
        <taxon>Methanobacteriota</taxon>
        <taxon>Stenosarchaea group</taxon>
        <taxon>Methanomicrobia</taxon>
        <taxon>Methanosarcinales</taxon>
        <taxon>ANME-2 cluster</taxon>
        <taxon>Candidatus Methanoperedentaceae</taxon>
        <taxon>Candidatus Methanoperedens</taxon>
    </lineage>
</organism>
<evidence type="ECO:0000256" key="1">
    <source>
        <dbReference type="ARBA" id="ARBA00022967"/>
    </source>
</evidence>
<dbReference type="InterPro" id="IPR036412">
    <property type="entry name" value="HAD-like_sf"/>
</dbReference>
<dbReference type="Gene3D" id="3.40.50.1000">
    <property type="entry name" value="HAD superfamily/HAD-like"/>
    <property type="match status" value="1"/>
</dbReference>
<dbReference type="OrthoDB" id="146001at2157"/>
<keyword evidence="1" id="KW-1278">Translocase</keyword>
<dbReference type="EMBL" id="JMIY01000002">
    <property type="protein sequence ID" value="KCZ72912.1"/>
    <property type="molecule type" value="Genomic_DNA"/>
</dbReference>
<dbReference type="PANTHER" id="PTHR43520">
    <property type="entry name" value="ATP7, ISOFORM B"/>
    <property type="match status" value="1"/>
</dbReference>
<evidence type="ECO:0000313" key="3">
    <source>
        <dbReference type="Proteomes" id="UP000027153"/>
    </source>
</evidence>
<dbReference type="InterPro" id="IPR023214">
    <property type="entry name" value="HAD_sf"/>
</dbReference>
<dbReference type="PATRIC" id="fig|1392998.3.peg.931"/>
<keyword evidence="3" id="KW-1185">Reference proteome</keyword>
<dbReference type="Proteomes" id="UP000027153">
    <property type="component" value="Unassembled WGS sequence"/>
</dbReference>
<name>A0A062V6I8_9EURY</name>
<proteinExistence type="predicted"/>
<dbReference type="GO" id="GO:0016020">
    <property type="term" value="C:membrane"/>
    <property type="evidence" value="ECO:0007669"/>
    <property type="project" value="TreeGrafter"/>
</dbReference>
<dbReference type="AlphaFoldDB" id="A0A062V6I8"/>
<evidence type="ECO:0000313" key="2">
    <source>
        <dbReference type="EMBL" id="KCZ72912.1"/>
    </source>
</evidence>
<comment type="caution">
    <text evidence="2">The sequence shown here is derived from an EMBL/GenBank/DDBJ whole genome shotgun (WGS) entry which is preliminary data.</text>
</comment>
<dbReference type="PANTHER" id="PTHR43520:SF8">
    <property type="entry name" value="P-TYPE CU(+) TRANSPORTER"/>
    <property type="match status" value="1"/>
</dbReference>
<dbReference type="GO" id="GO:0043682">
    <property type="term" value="F:P-type divalent copper transporter activity"/>
    <property type="evidence" value="ECO:0007669"/>
    <property type="project" value="TreeGrafter"/>
</dbReference>
<reference evidence="2 3" key="1">
    <citation type="journal article" date="2013" name="Nature">
        <title>Anaerobic oxidation of methane coupled to nitrate reduction in a novel archaeal lineage.</title>
        <authorList>
            <person name="Haroon M.F."/>
            <person name="Hu S."/>
            <person name="Shi Y."/>
            <person name="Imelfort M."/>
            <person name="Keller J."/>
            <person name="Hugenholtz P."/>
            <person name="Yuan Z."/>
            <person name="Tyson G.W."/>
        </authorList>
    </citation>
    <scope>NUCLEOTIDE SEQUENCE [LARGE SCALE GENOMIC DNA]</scope>
    <source>
        <strain evidence="2 3">ANME-2d</strain>
    </source>
</reference>
<gene>
    <name evidence="2" type="ORF">ANME2D_01353</name>
</gene>
<dbReference type="RefSeq" id="WP_048089917.1">
    <property type="nucleotide sequence ID" value="NZ_JMIY01000002.1"/>
</dbReference>